<protein>
    <submittedName>
        <fullName evidence="1">Uncharacterized protein</fullName>
    </submittedName>
</protein>
<dbReference type="AlphaFoldDB" id="A0A2P2NFZ9"/>
<proteinExistence type="predicted"/>
<accession>A0A2P2NFZ9</accession>
<organism evidence="1">
    <name type="scientific">Rhizophora mucronata</name>
    <name type="common">Asiatic mangrove</name>
    <dbReference type="NCBI Taxonomy" id="61149"/>
    <lineage>
        <taxon>Eukaryota</taxon>
        <taxon>Viridiplantae</taxon>
        <taxon>Streptophyta</taxon>
        <taxon>Embryophyta</taxon>
        <taxon>Tracheophyta</taxon>
        <taxon>Spermatophyta</taxon>
        <taxon>Magnoliopsida</taxon>
        <taxon>eudicotyledons</taxon>
        <taxon>Gunneridae</taxon>
        <taxon>Pentapetalae</taxon>
        <taxon>rosids</taxon>
        <taxon>fabids</taxon>
        <taxon>Malpighiales</taxon>
        <taxon>Rhizophoraceae</taxon>
        <taxon>Rhizophora</taxon>
    </lineage>
</organism>
<sequence length="55" mass="6417">MHRKKKNYSVLGLLIVNQLFNFCDLTRNQIKAANEGYEGLDGLFKKLPTFLVLRF</sequence>
<evidence type="ECO:0000313" key="1">
    <source>
        <dbReference type="EMBL" id="MBX41340.1"/>
    </source>
</evidence>
<reference evidence="1" key="1">
    <citation type="submission" date="2018-02" db="EMBL/GenBank/DDBJ databases">
        <title>Rhizophora mucronata_Transcriptome.</title>
        <authorList>
            <person name="Meera S.P."/>
            <person name="Sreeshan A."/>
            <person name="Augustine A."/>
        </authorList>
    </citation>
    <scope>NUCLEOTIDE SEQUENCE</scope>
    <source>
        <tissue evidence="1">Leaf</tissue>
    </source>
</reference>
<name>A0A2P2NFZ9_RHIMU</name>
<dbReference type="EMBL" id="GGEC01060856">
    <property type="protein sequence ID" value="MBX41340.1"/>
    <property type="molecule type" value="Transcribed_RNA"/>
</dbReference>